<keyword evidence="5" id="KW-1185">Reference proteome</keyword>
<feature type="chain" id="PRO_5022886128" evidence="3">
    <location>
        <begin position="24"/>
        <end position="977"/>
    </location>
</feature>
<dbReference type="KEGG" id="mgk:FSB76_20500"/>
<dbReference type="CDD" id="cd14953">
    <property type="entry name" value="NHL_like_1"/>
    <property type="match status" value="1"/>
</dbReference>
<feature type="repeat" description="NHL" evidence="2">
    <location>
        <begin position="328"/>
        <end position="358"/>
    </location>
</feature>
<dbReference type="InterPro" id="IPR001258">
    <property type="entry name" value="NHL_repeat"/>
</dbReference>
<evidence type="ECO:0000313" key="4">
    <source>
        <dbReference type="EMBL" id="QEC78202.1"/>
    </source>
</evidence>
<protein>
    <submittedName>
        <fullName evidence="4">T9SS type B sorting domain-containing protein</fullName>
    </submittedName>
</protein>
<evidence type="ECO:0000256" key="2">
    <source>
        <dbReference type="PROSITE-ProRule" id="PRU00504"/>
    </source>
</evidence>
<name>A0A5B8W5L8_9SPHI</name>
<sequence length="977" mass="100400">MNKRYTCFLWLLIHIIFSVGAFAQSPAKVNAVFQIYKDSVQAVPSFALGKVAAIGNRQLKVNATPTVLAPNIKYQSPQVYITNTIIPSLTPVNTGGVVPAAIYGQVSTFAGGRAPVTYDSQGTDAGFNLPSGISTDATGNIYVSDFGSGGIRKISSAANVHTIANTNSPSGLALDSKGNIYVTDFNTNKILKITPAGVSSVFAGSGNAGKSDGTGNAASFNAPGGITIDASDNIYVADQQNNSIRMISPAGVVKTLAGSGVAGANNANGLAATFNNPDGLAIDKQGNIYVADTKNNMIRKIATDGSVTTVAGSGAMGNADGLKTAASFNYPTGLAIDAPGNLYVADYKNHSIRKITPAGQVTTIAGNGSPGSVNSIGSAATFNYPIGLAFDFNGNLFITDFGNYLVREINLTGYAIDKQLPPGLVFDPKTGIISGTPTAASPATDYTVTGYNAGGSSSTTINIQVSDVPLKPSVITFTGLPQAAKNIIKPSASSTNPETPIIFTSSNPAVATITADGNVLLTGVGYTTITATQAGNANYSTAAPVSRQLVVYQQGYIAFAALPVKHLNDADFAPVAKSNVTAFPITYTSSNPQVATIVNGLIHITGIGTTTITASQAGDVLNIAATPVTRELTVSPMLAFGAISSKITCDNDFDPGATSLKPITYTSSNPTVATIVNGQVHMVAAGTSTITATSNGEVLTQVLTVNAVSQPAISISSDLHNPNCNGTVILFTANPTNAGTSPTYAWQVNGSAVGTNSTTFSSSTLANGDVVTCTLTNSSTCAGPLSAQSNTITLNVIKPLNPSPSVTITASANGVYAGTAVRFTATAQPAAVTTYQWQVNGTNMGLNQSTFTGNAFNNGDVVTCTITTSNACTAPVTSNLLVVNILPPVVITVVNAFSPNGDGVNDTWNIPNLSFFPDCLVSVFNRYGLKVMQSTGYTKAWDGTYGGKTLPAGVYYYIIDTKDSSRPRLSGNVTILR</sequence>
<dbReference type="AlphaFoldDB" id="A0A5B8W5L8"/>
<dbReference type="InterPro" id="IPR026341">
    <property type="entry name" value="T9SS_type_B"/>
</dbReference>
<dbReference type="Gene3D" id="2.60.40.10">
    <property type="entry name" value="Immunoglobulins"/>
    <property type="match status" value="1"/>
</dbReference>
<dbReference type="PANTHER" id="PTHR13833:SF71">
    <property type="entry name" value="NHL DOMAIN-CONTAINING PROTEIN"/>
    <property type="match status" value="1"/>
</dbReference>
<keyword evidence="1" id="KW-0677">Repeat</keyword>
<feature type="repeat" description="NHL" evidence="2">
    <location>
        <begin position="167"/>
        <end position="196"/>
    </location>
</feature>
<evidence type="ECO:0000256" key="1">
    <source>
        <dbReference type="ARBA" id="ARBA00022737"/>
    </source>
</evidence>
<dbReference type="EMBL" id="CP042437">
    <property type="protein sequence ID" value="QEC78202.1"/>
    <property type="molecule type" value="Genomic_DNA"/>
</dbReference>
<dbReference type="RefSeq" id="WP_147056620.1">
    <property type="nucleotide sequence ID" value="NZ_CP042437.1"/>
</dbReference>
<dbReference type="PANTHER" id="PTHR13833">
    <property type="match status" value="1"/>
</dbReference>
<feature type="signal peptide" evidence="3">
    <location>
        <begin position="1"/>
        <end position="23"/>
    </location>
</feature>
<dbReference type="Pfam" id="PF01436">
    <property type="entry name" value="NHL"/>
    <property type="match status" value="3"/>
</dbReference>
<feature type="repeat" description="NHL" evidence="2">
    <location>
        <begin position="274"/>
        <end position="304"/>
    </location>
</feature>
<accession>A0A5B8W5L8</accession>
<dbReference type="Gene3D" id="2.120.10.30">
    <property type="entry name" value="TolB, C-terminal domain"/>
    <property type="match status" value="3"/>
</dbReference>
<proteinExistence type="predicted"/>
<dbReference type="SUPFAM" id="SSF49373">
    <property type="entry name" value="Invasin/intimin cell-adhesion fragments"/>
    <property type="match status" value="2"/>
</dbReference>
<keyword evidence="3" id="KW-0732">Signal</keyword>
<dbReference type="Gene3D" id="2.60.40.1080">
    <property type="match status" value="3"/>
</dbReference>
<dbReference type="Proteomes" id="UP000321362">
    <property type="component" value="Chromosome"/>
</dbReference>
<dbReference type="NCBIfam" id="TIGR04131">
    <property type="entry name" value="Bac_Flav_CTERM"/>
    <property type="match status" value="1"/>
</dbReference>
<dbReference type="Pfam" id="PF05345">
    <property type="entry name" value="He_PIG"/>
    <property type="match status" value="1"/>
</dbReference>
<reference evidence="4 5" key="1">
    <citation type="journal article" date="2013" name="J. Microbiol.">
        <title>Mucilaginibacter ginsenosidivorax sp. nov., with ginsenoside converting activity isolated from sediment.</title>
        <authorList>
            <person name="Kim J.K."/>
            <person name="Choi T.E."/>
            <person name="Liu Q.M."/>
            <person name="Park H.Y."/>
            <person name="Yi T.H."/>
            <person name="Yoon M.H."/>
            <person name="Kim S.C."/>
            <person name="Im W.T."/>
        </authorList>
    </citation>
    <scope>NUCLEOTIDE SEQUENCE [LARGE SCALE GENOMIC DNA]</scope>
    <source>
        <strain evidence="4 5">KHI28</strain>
    </source>
</reference>
<gene>
    <name evidence="4" type="ORF">FSB76_20500</name>
</gene>
<evidence type="ECO:0000256" key="3">
    <source>
        <dbReference type="SAM" id="SignalP"/>
    </source>
</evidence>
<dbReference type="PROSITE" id="PS51125">
    <property type="entry name" value="NHL"/>
    <property type="match status" value="3"/>
</dbReference>
<dbReference type="InterPro" id="IPR008964">
    <property type="entry name" value="Invasin/intimin_cell_adhesion"/>
</dbReference>
<evidence type="ECO:0000313" key="5">
    <source>
        <dbReference type="Proteomes" id="UP000321362"/>
    </source>
</evidence>
<dbReference type="SUPFAM" id="SSF63829">
    <property type="entry name" value="Calcium-dependent phosphotriesterase"/>
    <property type="match status" value="2"/>
</dbReference>
<dbReference type="InterPro" id="IPR013783">
    <property type="entry name" value="Ig-like_fold"/>
</dbReference>
<dbReference type="OrthoDB" id="641420at2"/>
<dbReference type="InterPro" id="IPR011042">
    <property type="entry name" value="6-blade_b-propeller_TolB-like"/>
</dbReference>
<dbReference type="Pfam" id="PF13585">
    <property type="entry name" value="CHU_C"/>
    <property type="match status" value="1"/>
</dbReference>
<organism evidence="4 5">
    <name type="scientific">Mucilaginibacter ginsenosidivorax</name>
    <dbReference type="NCBI Taxonomy" id="862126"/>
    <lineage>
        <taxon>Bacteria</taxon>
        <taxon>Pseudomonadati</taxon>
        <taxon>Bacteroidota</taxon>
        <taxon>Sphingobacteriia</taxon>
        <taxon>Sphingobacteriales</taxon>
        <taxon>Sphingobacteriaceae</taxon>
        <taxon>Mucilaginibacter</taxon>
    </lineage>
</organism>